<proteinExistence type="inferred from homology"/>
<dbReference type="Pfam" id="PF00575">
    <property type="entry name" value="S1"/>
    <property type="match status" value="1"/>
</dbReference>
<accession>A0A1Z1M0T9</accession>
<feature type="domain" description="S1 motif" evidence="4">
    <location>
        <begin position="192"/>
        <end position="260"/>
    </location>
</feature>
<dbReference type="InterPro" id="IPR050437">
    <property type="entry name" value="Ribos_protein_bS1-like"/>
</dbReference>
<keyword evidence="2 5" id="KW-0689">Ribosomal protein</keyword>
<dbReference type="PROSITE" id="PS50126">
    <property type="entry name" value="S1"/>
    <property type="match status" value="3"/>
</dbReference>
<keyword evidence="5" id="KW-0150">Chloroplast</keyword>
<feature type="domain" description="S1 motif" evidence="4">
    <location>
        <begin position="26"/>
        <end position="96"/>
    </location>
</feature>
<comment type="similarity">
    <text evidence="1">Belongs to the bacterial ribosomal protein bS1 family.</text>
</comment>
<dbReference type="GO" id="GO:0005840">
    <property type="term" value="C:ribosome"/>
    <property type="evidence" value="ECO:0007669"/>
    <property type="project" value="UniProtKB-KW"/>
</dbReference>
<dbReference type="PANTHER" id="PTHR10724">
    <property type="entry name" value="30S RIBOSOMAL PROTEIN S1"/>
    <property type="match status" value="1"/>
</dbReference>
<feature type="domain" description="S1 motif" evidence="4">
    <location>
        <begin position="114"/>
        <end position="178"/>
    </location>
</feature>
<dbReference type="Gene3D" id="2.40.50.140">
    <property type="entry name" value="Nucleic acid-binding proteins"/>
    <property type="match status" value="2"/>
</dbReference>
<dbReference type="GO" id="GO:1990904">
    <property type="term" value="C:ribonucleoprotein complex"/>
    <property type="evidence" value="ECO:0007669"/>
    <property type="project" value="UniProtKB-KW"/>
</dbReference>
<gene>
    <name evidence="5" type="primary">rps1</name>
</gene>
<keyword evidence="3" id="KW-0687">Ribonucleoprotein</keyword>
<dbReference type="AlphaFoldDB" id="A0A1Z1M0T9"/>
<organism evidence="5">
    <name type="scientific">Platysiphonia delicata</name>
    <dbReference type="NCBI Taxonomy" id="2006979"/>
    <lineage>
        <taxon>Eukaryota</taxon>
        <taxon>Rhodophyta</taxon>
        <taxon>Florideophyceae</taxon>
        <taxon>Rhodymeniophycidae</taxon>
        <taxon>Ceramiales</taxon>
        <taxon>Delesseriaceae</taxon>
        <taxon>Platysiphonia</taxon>
    </lineage>
</organism>
<geneLocation type="chloroplast" evidence="5"/>
<dbReference type="GeneID" id="33353152"/>
<dbReference type="PANTHER" id="PTHR10724:SF7">
    <property type="entry name" value="SMALL RIBOSOMAL SUBUNIT PROTEIN BS1C"/>
    <property type="match status" value="1"/>
</dbReference>
<dbReference type="GO" id="GO:0006412">
    <property type="term" value="P:translation"/>
    <property type="evidence" value="ECO:0007669"/>
    <property type="project" value="TreeGrafter"/>
</dbReference>
<sequence>MIKSKIYEKYNFVEILQKYNYCLHSGNIVAGVIMFKESSGFLVNIGDNFSGYLPQEEINKKFIRTERAQNQLIYLTRDFFIVKYNLDRRQYILSIKRLEYIRSWKRIKQLEFENCMFYLKINYINKGGLITNLEGLQAFVPKSQIYANDYIKSYRNKKVICKILIINEHKNQLVLTAKSPLIHLSKHKLRPGEILYGTITKVKTYGLFIKIYKIIALLHISEIGFEYIDNIHKVFCINKLIKIRIIHIDSKQGRISVSKRKIKTKFN</sequence>
<evidence type="ECO:0000259" key="4">
    <source>
        <dbReference type="PROSITE" id="PS50126"/>
    </source>
</evidence>
<dbReference type="SMART" id="SM00316">
    <property type="entry name" value="S1"/>
    <property type="match status" value="3"/>
</dbReference>
<dbReference type="InterPro" id="IPR003029">
    <property type="entry name" value="S1_domain"/>
</dbReference>
<dbReference type="EMBL" id="MF101409">
    <property type="protein sequence ID" value="ARW59679.1"/>
    <property type="molecule type" value="Genomic_DNA"/>
</dbReference>
<dbReference type="InterPro" id="IPR012340">
    <property type="entry name" value="NA-bd_OB-fold"/>
</dbReference>
<evidence type="ECO:0000256" key="2">
    <source>
        <dbReference type="ARBA" id="ARBA00022980"/>
    </source>
</evidence>
<evidence type="ECO:0000256" key="1">
    <source>
        <dbReference type="ARBA" id="ARBA00006767"/>
    </source>
</evidence>
<name>A0A1Z1M0T9_9FLOR</name>
<dbReference type="SUPFAM" id="SSF50249">
    <property type="entry name" value="Nucleic acid-binding proteins"/>
    <property type="match status" value="3"/>
</dbReference>
<evidence type="ECO:0000256" key="3">
    <source>
        <dbReference type="ARBA" id="ARBA00023274"/>
    </source>
</evidence>
<dbReference type="RefSeq" id="YP_009391535.1">
    <property type="nucleotide sequence ID" value="NC_035258.1"/>
</dbReference>
<dbReference type="GO" id="GO:0003735">
    <property type="term" value="F:structural constituent of ribosome"/>
    <property type="evidence" value="ECO:0007669"/>
    <property type="project" value="TreeGrafter"/>
</dbReference>
<reference evidence="5" key="1">
    <citation type="journal article" date="2017" name="J. Phycol.">
        <title>Analysis of chloroplast genomes and a supermatrix inform reclassification of the Rhodomelaceae (Rhodophyta).</title>
        <authorList>
            <person name="Diaz-Tapia P."/>
            <person name="Maggs C.A."/>
            <person name="West J.A."/>
            <person name="Verbruggen H."/>
        </authorList>
    </citation>
    <scope>NUCLEOTIDE SEQUENCE</scope>
    <source>
        <strain evidence="5">HV1445</strain>
    </source>
</reference>
<protein>
    <submittedName>
        <fullName evidence="5">Ribosomal protein S1</fullName>
    </submittedName>
</protein>
<keyword evidence="5" id="KW-0934">Plastid</keyword>
<evidence type="ECO:0000313" key="5">
    <source>
        <dbReference type="EMBL" id="ARW59679.1"/>
    </source>
</evidence>
<dbReference type="GO" id="GO:0003729">
    <property type="term" value="F:mRNA binding"/>
    <property type="evidence" value="ECO:0007669"/>
    <property type="project" value="TreeGrafter"/>
</dbReference>